<gene>
    <name evidence="1" type="ORF">Tci_034503</name>
</gene>
<sequence>MVTDLEDLKTHTVGGVWSGGYMDHGLTKSMSELDRCYTMLQKLCYVIIGGALIYKNREGSKHKDKVCREKVFEVNEALDTEDSRASSFQVRRIHVDETKVNKVRDWSSPKALLEVRNNKFSNVSQEEDELQKTIAMLHIGVVSSKKKLESKILATLVASPKYFQAERKETGVFYALVVKGIEDVMENAIPAVIKPLLAEFGEIVKDDTPDTLPPLRNIQHQINLKDVNKGKHSRTSSSKESGMMRTRLINLPRNI</sequence>
<evidence type="ECO:0000313" key="1">
    <source>
        <dbReference type="EMBL" id="GEU62525.1"/>
    </source>
</evidence>
<name>A0A6L2LR02_TANCI</name>
<dbReference type="EMBL" id="BKCJ010004688">
    <property type="protein sequence ID" value="GEU62525.1"/>
    <property type="molecule type" value="Genomic_DNA"/>
</dbReference>
<dbReference type="AlphaFoldDB" id="A0A6L2LR02"/>
<reference evidence="1" key="1">
    <citation type="journal article" date="2019" name="Sci. Rep.">
        <title>Draft genome of Tanacetum cinerariifolium, the natural source of mosquito coil.</title>
        <authorList>
            <person name="Yamashiro T."/>
            <person name="Shiraishi A."/>
            <person name="Satake H."/>
            <person name="Nakayama K."/>
        </authorList>
    </citation>
    <scope>NUCLEOTIDE SEQUENCE</scope>
</reference>
<organism evidence="1">
    <name type="scientific">Tanacetum cinerariifolium</name>
    <name type="common">Dalmatian daisy</name>
    <name type="synonym">Chrysanthemum cinerariifolium</name>
    <dbReference type="NCBI Taxonomy" id="118510"/>
    <lineage>
        <taxon>Eukaryota</taxon>
        <taxon>Viridiplantae</taxon>
        <taxon>Streptophyta</taxon>
        <taxon>Embryophyta</taxon>
        <taxon>Tracheophyta</taxon>
        <taxon>Spermatophyta</taxon>
        <taxon>Magnoliopsida</taxon>
        <taxon>eudicotyledons</taxon>
        <taxon>Gunneridae</taxon>
        <taxon>Pentapetalae</taxon>
        <taxon>asterids</taxon>
        <taxon>campanulids</taxon>
        <taxon>Asterales</taxon>
        <taxon>Asteraceae</taxon>
        <taxon>Asteroideae</taxon>
        <taxon>Anthemideae</taxon>
        <taxon>Anthemidinae</taxon>
        <taxon>Tanacetum</taxon>
    </lineage>
</organism>
<proteinExistence type="predicted"/>
<accession>A0A6L2LR02</accession>
<protein>
    <submittedName>
        <fullName evidence="1">DNA/RNA polymerases superfamily protein</fullName>
    </submittedName>
</protein>
<comment type="caution">
    <text evidence="1">The sequence shown here is derived from an EMBL/GenBank/DDBJ whole genome shotgun (WGS) entry which is preliminary data.</text>
</comment>